<evidence type="ECO:0000313" key="4">
    <source>
        <dbReference type="EMBL" id="MBM7850591.1"/>
    </source>
</evidence>
<dbReference type="CDD" id="cd22231">
    <property type="entry name" value="RHH_NikR_HicB-like"/>
    <property type="match status" value="1"/>
</dbReference>
<dbReference type="Gene3D" id="6.10.10.120">
    <property type="entry name" value="Antitoxin ParD1-like"/>
    <property type="match status" value="1"/>
</dbReference>
<comment type="similarity">
    <text evidence="1">Belongs to the ParD antitoxin family.</text>
</comment>
<protein>
    <submittedName>
        <fullName evidence="4">Antitoxin ParD1/3/4</fullName>
    </submittedName>
</protein>
<keyword evidence="2" id="KW-1277">Toxin-antitoxin system</keyword>
<comment type="caution">
    <text evidence="3">The sequence shown here is derived from an EMBL/GenBank/DDBJ whole genome shotgun (WGS) entry which is preliminary data.</text>
</comment>
<evidence type="ECO:0000256" key="2">
    <source>
        <dbReference type="ARBA" id="ARBA00022649"/>
    </source>
</evidence>
<dbReference type="GO" id="GO:0006355">
    <property type="term" value="P:regulation of DNA-templated transcription"/>
    <property type="evidence" value="ECO:0007669"/>
    <property type="project" value="InterPro"/>
</dbReference>
<keyword evidence="5" id="KW-1185">Reference proteome</keyword>
<accession>A0A9W6MSC7</accession>
<dbReference type="Proteomes" id="UP000758856">
    <property type="component" value="Unassembled WGS sequence"/>
</dbReference>
<dbReference type="Pfam" id="PF03693">
    <property type="entry name" value="ParD_antitoxin"/>
    <property type="match status" value="1"/>
</dbReference>
<evidence type="ECO:0000313" key="6">
    <source>
        <dbReference type="Proteomes" id="UP001143400"/>
    </source>
</evidence>
<name>A0A9W6MSC7_9HYPH</name>
<dbReference type="RefSeq" id="WP_204948998.1">
    <property type="nucleotide sequence ID" value="NZ_BSFF01000002.1"/>
</dbReference>
<evidence type="ECO:0000313" key="5">
    <source>
        <dbReference type="Proteomes" id="UP000758856"/>
    </source>
</evidence>
<dbReference type="PANTHER" id="PTHR36582">
    <property type="entry name" value="ANTITOXIN PARD"/>
    <property type="match status" value="1"/>
</dbReference>
<dbReference type="EMBL" id="JAFBCY010000001">
    <property type="protein sequence ID" value="MBM7850591.1"/>
    <property type="molecule type" value="Genomic_DNA"/>
</dbReference>
<evidence type="ECO:0000256" key="1">
    <source>
        <dbReference type="ARBA" id="ARBA00008580"/>
    </source>
</evidence>
<gene>
    <name evidence="3" type="ORF">GCM10008170_19050</name>
    <name evidence="4" type="ORF">JOD31_000803</name>
</gene>
<dbReference type="PANTHER" id="PTHR36582:SF2">
    <property type="entry name" value="ANTITOXIN PARD"/>
    <property type="match status" value="1"/>
</dbReference>
<dbReference type="EMBL" id="BSFF01000002">
    <property type="protein sequence ID" value="GLK55886.1"/>
    <property type="molecule type" value="Genomic_DNA"/>
</dbReference>
<dbReference type="InterPro" id="IPR038296">
    <property type="entry name" value="ParD_sf"/>
</dbReference>
<dbReference type="NCBIfam" id="TIGR02606">
    <property type="entry name" value="antidote_CC2985"/>
    <property type="match status" value="1"/>
</dbReference>
<evidence type="ECO:0000313" key="3">
    <source>
        <dbReference type="EMBL" id="GLK55886.1"/>
    </source>
</evidence>
<organism evidence="3 6">
    <name type="scientific">Methylopila capsulata</name>
    <dbReference type="NCBI Taxonomy" id="61654"/>
    <lineage>
        <taxon>Bacteria</taxon>
        <taxon>Pseudomonadati</taxon>
        <taxon>Pseudomonadota</taxon>
        <taxon>Alphaproteobacteria</taxon>
        <taxon>Hyphomicrobiales</taxon>
        <taxon>Methylopilaceae</taxon>
        <taxon>Methylopila</taxon>
    </lineage>
</organism>
<dbReference type="AlphaFoldDB" id="A0A9W6MSC7"/>
<sequence>MPTMNVSLTSKMADFVAREVASGDYASASELVRDALRLLQREREIEREKIEALRAAIDVGWRQADRGEFSELDLDAIAQAVLKETAA</sequence>
<dbReference type="InterPro" id="IPR010985">
    <property type="entry name" value="Ribbon_hlx_hlx"/>
</dbReference>
<proteinExistence type="inferred from homology"/>
<reference evidence="3" key="3">
    <citation type="submission" date="2023-01" db="EMBL/GenBank/DDBJ databases">
        <authorList>
            <person name="Sun Q."/>
            <person name="Evtushenko L."/>
        </authorList>
    </citation>
    <scope>NUCLEOTIDE SEQUENCE</scope>
    <source>
        <strain evidence="3">VKM B-1606</strain>
    </source>
</reference>
<dbReference type="InterPro" id="IPR022789">
    <property type="entry name" value="ParD"/>
</dbReference>
<dbReference type="Proteomes" id="UP001143400">
    <property type="component" value="Unassembled WGS sequence"/>
</dbReference>
<reference evidence="4 5" key="2">
    <citation type="submission" date="2021-01" db="EMBL/GenBank/DDBJ databases">
        <title>Genomic Encyclopedia of Type Strains, Phase IV (KMG-IV): sequencing the most valuable type-strain genomes for metagenomic binning, comparative biology and taxonomic classification.</title>
        <authorList>
            <person name="Goeker M."/>
        </authorList>
    </citation>
    <scope>NUCLEOTIDE SEQUENCE [LARGE SCALE GENOMIC DNA]</scope>
    <source>
        <strain evidence="4 5">DSM 6130</strain>
    </source>
</reference>
<reference evidence="3" key="1">
    <citation type="journal article" date="2014" name="Int. J. Syst. Evol. Microbiol.">
        <title>Complete genome sequence of Corynebacterium casei LMG S-19264T (=DSM 44701T), isolated from a smear-ripened cheese.</title>
        <authorList>
            <consortium name="US DOE Joint Genome Institute (JGI-PGF)"/>
            <person name="Walter F."/>
            <person name="Albersmeier A."/>
            <person name="Kalinowski J."/>
            <person name="Ruckert C."/>
        </authorList>
    </citation>
    <scope>NUCLEOTIDE SEQUENCE</scope>
    <source>
        <strain evidence="3">VKM B-1606</strain>
    </source>
</reference>
<dbReference type="SUPFAM" id="SSF47598">
    <property type="entry name" value="Ribbon-helix-helix"/>
    <property type="match status" value="1"/>
</dbReference>